<gene>
    <name evidence="1" type="ORF">NP7_04595</name>
</gene>
<evidence type="ECO:0000313" key="2">
    <source>
        <dbReference type="Proteomes" id="UP000229340"/>
    </source>
</evidence>
<reference evidence="2" key="1">
    <citation type="submission" date="2017-11" db="EMBL/GenBank/DDBJ databases">
        <title>Complete genome sequence of Moraxella osloensis NP7 isolated from human skin.</title>
        <authorList>
            <person name="Lee K."/>
            <person name="Lim J.Y."/>
            <person name="Hwang I."/>
        </authorList>
    </citation>
    <scope>NUCLEOTIDE SEQUENCE [LARGE SCALE GENOMIC DNA]</scope>
    <source>
        <strain evidence="2">NP7</strain>
    </source>
</reference>
<dbReference type="InterPro" id="IPR010323">
    <property type="entry name" value="DUF924"/>
</dbReference>
<dbReference type="Gene3D" id="1.25.40.10">
    <property type="entry name" value="Tetratricopeptide repeat domain"/>
    <property type="match status" value="1"/>
</dbReference>
<dbReference type="STRING" id="34062.AXE82_00720"/>
<dbReference type="InterPro" id="IPR011990">
    <property type="entry name" value="TPR-like_helical_dom_sf"/>
</dbReference>
<dbReference type="AlphaFoldDB" id="A0A2D2LUB1"/>
<dbReference type="Pfam" id="PF06041">
    <property type="entry name" value="DUF924"/>
    <property type="match status" value="1"/>
</dbReference>
<accession>A0A2D2LUB1</accession>
<sequence length="192" mass="22129">MTNQLQVAAPPLSADAKKVLDFWLQQNTQPFWFAKDEDFDKTVTAKFLATLEQAKRGELWDWRASTKGRLAEIIVLDQFSRNIFRDSSQAFAQDGMALVLAQEIVKQPDFDKLNQDERNFALMPFMHAESANIHQQALPLFKKYASADTLAFEYKHQAIIERFGRYPHRNAILGRQSSEEEIAFLQQPNSSF</sequence>
<dbReference type="SUPFAM" id="SSF48452">
    <property type="entry name" value="TPR-like"/>
    <property type="match status" value="1"/>
</dbReference>
<protein>
    <submittedName>
        <fullName evidence="1">DUF924 domain-containing protein</fullName>
    </submittedName>
</protein>
<name>A0A2D2LUB1_FAUOS</name>
<proteinExistence type="predicted"/>
<evidence type="ECO:0000313" key="1">
    <source>
        <dbReference type="EMBL" id="ATR78593.1"/>
    </source>
</evidence>
<dbReference type="Gene3D" id="1.20.58.320">
    <property type="entry name" value="TPR-like"/>
    <property type="match status" value="1"/>
</dbReference>
<dbReference type="Proteomes" id="UP000229340">
    <property type="component" value="Chromosome"/>
</dbReference>
<dbReference type="RefSeq" id="WP_100269879.1">
    <property type="nucleotide sequence ID" value="NZ_CP024443.1"/>
</dbReference>
<organism evidence="1 2">
    <name type="scientific">Faucicola osloensis</name>
    <name type="common">Moraxella osloensis</name>
    <dbReference type="NCBI Taxonomy" id="34062"/>
    <lineage>
        <taxon>Bacteria</taxon>
        <taxon>Pseudomonadati</taxon>
        <taxon>Pseudomonadota</taxon>
        <taxon>Gammaproteobacteria</taxon>
        <taxon>Moraxellales</taxon>
        <taxon>Moraxellaceae</taxon>
        <taxon>Faucicola</taxon>
    </lineage>
</organism>
<dbReference type="EMBL" id="CP024443">
    <property type="protein sequence ID" value="ATR78593.1"/>
    <property type="molecule type" value="Genomic_DNA"/>
</dbReference>